<evidence type="ECO:0000256" key="7">
    <source>
        <dbReference type="ARBA" id="ARBA00023235"/>
    </source>
</evidence>
<dbReference type="InterPro" id="IPR050304">
    <property type="entry name" value="MT-severing_AAA_ATPase"/>
</dbReference>
<dbReference type="InterPro" id="IPR003593">
    <property type="entry name" value="AAA+_ATPase"/>
</dbReference>
<dbReference type="PROSITE" id="PS50896">
    <property type="entry name" value="LISH"/>
    <property type="match status" value="1"/>
</dbReference>
<reference evidence="9 10" key="1">
    <citation type="journal article" date="2016" name="Nat. Commun.">
        <title>Extremotolerant tardigrade genome and improved radiotolerance of human cultured cells by tardigrade-unique protein.</title>
        <authorList>
            <person name="Hashimoto T."/>
            <person name="Horikawa D.D."/>
            <person name="Saito Y."/>
            <person name="Kuwahara H."/>
            <person name="Kozuka-Hata H."/>
            <person name="Shin-I T."/>
            <person name="Minakuchi Y."/>
            <person name="Ohishi K."/>
            <person name="Motoyama A."/>
            <person name="Aizu T."/>
            <person name="Enomoto A."/>
            <person name="Kondo K."/>
            <person name="Tanaka S."/>
            <person name="Hara Y."/>
            <person name="Koshikawa S."/>
            <person name="Sagara H."/>
            <person name="Miura T."/>
            <person name="Yokobori S."/>
            <person name="Miyagawa K."/>
            <person name="Suzuki Y."/>
            <person name="Kubo T."/>
            <person name="Oyama M."/>
            <person name="Kohara Y."/>
            <person name="Fujiyama A."/>
            <person name="Arakawa K."/>
            <person name="Katayama T."/>
            <person name="Toyoda A."/>
            <person name="Kunieda T."/>
        </authorList>
    </citation>
    <scope>NUCLEOTIDE SEQUENCE [LARGE SCALE GENOMIC DNA]</scope>
    <source>
        <strain evidence="9 10">YOKOZUNA-1</strain>
    </source>
</reference>
<evidence type="ECO:0000256" key="2">
    <source>
        <dbReference type="ARBA" id="ARBA00022490"/>
    </source>
</evidence>
<protein>
    <recommendedName>
        <fullName evidence="8">AAA+ ATPase domain-containing protein</fullName>
    </recommendedName>
</protein>
<dbReference type="STRING" id="947166.A0A1D1VKG4"/>
<dbReference type="PANTHER" id="PTHR23074:SF78">
    <property type="entry name" value="KATANIN P60 ATPASE-CONTAINING SUBUNIT A-LIKE 2"/>
    <property type="match status" value="1"/>
</dbReference>
<dbReference type="InterPro" id="IPR027417">
    <property type="entry name" value="P-loop_NTPase"/>
</dbReference>
<dbReference type="EMBL" id="BDGG01000005">
    <property type="protein sequence ID" value="GAU98978.1"/>
    <property type="molecule type" value="Genomic_DNA"/>
</dbReference>
<evidence type="ECO:0000259" key="8">
    <source>
        <dbReference type="SMART" id="SM00382"/>
    </source>
</evidence>
<dbReference type="Gene3D" id="3.40.50.300">
    <property type="entry name" value="P-loop containing nucleotide triphosphate hydrolases"/>
    <property type="match status" value="1"/>
</dbReference>
<gene>
    <name evidence="9" type="primary">RvY_10044-1</name>
    <name evidence="9" type="synonym">RvY_10044.1</name>
    <name evidence="9" type="ORF">RvY_10044</name>
</gene>
<keyword evidence="10" id="KW-1185">Reference proteome</keyword>
<keyword evidence="2" id="KW-0963">Cytoplasm</keyword>
<evidence type="ECO:0000256" key="1">
    <source>
        <dbReference type="ARBA" id="ARBA00004186"/>
    </source>
</evidence>
<evidence type="ECO:0000313" key="9">
    <source>
        <dbReference type="EMBL" id="GAU98978.1"/>
    </source>
</evidence>
<dbReference type="GO" id="GO:0005524">
    <property type="term" value="F:ATP binding"/>
    <property type="evidence" value="ECO:0007669"/>
    <property type="project" value="UniProtKB-KW"/>
</dbReference>
<dbReference type="SMART" id="SM00382">
    <property type="entry name" value="AAA"/>
    <property type="match status" value="1"/>
</dbReference>
<comment type="caution">
    <text evidence="9">The sequence shown here is derived from an EMBL/GenBank/DDBJ whole genome shotgun (WGS) entry which is preliminary data.</text>
</comment>
<dbReference type="Gene3D" id="1.10.8.60">
    <property type="match status" value="1"/>
</dbReference>
<name>A0A1D1VKG4_RAMVA</name>
<dbReference type="Proteomes" id="UP000186922">
    <property type="component" value="Unassembled WGS sequence"/>
</dbReference>
<evidence type="ECO:0000256" key="6">
    <source>
        <dbReference type="ARBA" id="ARBA00023212"/>
    </source>
</evidence>
<sequence length="488" mass="55494">MDLASIKLASEARSLENKQRSERHKSIMVLFLHYLKENGMLETADTLVREMRTTHQDISGLKVCDNMDLNTVFLEYECNYLARSQKKPRFVRQLLPEEKPHAPTVRKKLAPTGSSKSLTMVEKPQTVSAGDNLDIIKRKLFFPAKNNAFSKNSANDKGDGTSLSSMSKLSEAVSSYELHPELYDLARLIGKEMYFEDPKVHWDDIKGMENAKRLVKESVVYPVRFPELFKGILAPWRGLLLAGPPGTGKTMLAKAVATECRTSFFNITASTVVSKWRGESEKLVRVLFEMARKCAPSCIFLDEIDSLMGQRGNSNEHEGSRRMKTEILIQMDGLQRSDDVVFVLAASNLPWELDNAMMRRLEKRVMVDLPNKEARHAMLTSFLPPVLKDHPLQIRTTIDYDLIAADCTEGYSGSDLYLVAKETLMRTLRKIFSVLEEDNAEELTPGRKFILNPTTTEDVVEVLKHIKPTNDQATLQKYRKWRDTHESC</sequence>
<dbReference type="Pfam" id="PF00004">
    <property type="entry name" value="AAA"/>
    <property type="match status" value="1"/>
</dbReference>
<evidence type="ECO:0000256" key="4">
    <source>
        <dbReference type="ARBA" id="ARBA00022741"/>
    </source>
</evidence>
<dbReference type="InterPro" id="IPR006594">
    <property type="entry name" value="LisH"/>
</dbReference>
<keyword evidence="7" id="KW-0413">Isomerase</keyword>
<dbReference type="AlphaFoldDB" id="A0A1D1VKG4"/>
<dbReference type="GO" id="GO:0005819">
    <property type="term" value="C:spindle"/>
    <property type="evidence" value="ECO:0007669"/>
    <property type="project" value="UniProtKB-SubCell"/>
</dbReference>
<evidence type="ECO:0000256" key="3">
    <source>
        <dbReference type="ARBA" id="ARBA00022701"/>
    </source>
</evidence>
<dbReference type="GO" id="GO:0016887">
    <property type="term" value="F:ATP hydrolysis activity"/>
    <property type="evidence" value="ECO:0007669"/>
    <property type="project" value="InterPro"/>
</dbReference>
<keyword evidence="5" id="KW-0067">ATP-binding</keyword>
<dbReference type="GO" id="GO:0005874">
    <property type="term" value="C:microtubule"/>
    <property type="evidence" value="ECO:0007669"/>
    <property type="project" value="UniProtKB-KW"/>
</dbReference>
<dbReference type="CDD" id="cd19509">
    <property type="entry name" value="RecA-like_VPS4-like"/>
    <property type="match status" value="1"/>
</dbReference>
<dbReference type="SUPFAM" id="SSF52540">
    <property type="entry name" value="P-loop containing nucleoside triphosphate hydrolases"/>
    <property type="match status" value="1"/>
</dbReference>
<keyword evidence="3" id="KW-0493">Microtubule</keyword>
<evidence type="ECO:0000313" key="10">
    <source>
        <dbReference type="Proteomes" id="UP000186922"/>
    </source>
</evidence>
<proteinExistence type="predicted"/>
<dbReference type="OrthoDB" id="191529at2759"/>
<dbReference type="FunFam" id="3.40.50.300:FF:000159">
    <property type="entry name" value="Katanin p60 ATPase-containing subunit A1"/>
    <property type="match status" value="1"/>
</dbReference>
<evidence type="ECO:0000256" key="5">
    <source>
        <dbReference type="ARBA" id="ARBA00022840"/>
    </source>
</evidence>
<feature type="domain" description="AAA+ ATPase" evidence="8">
    <location>
        <begin position="235"/>
        <end position="371"/>
    </location>
</feature>
<organism evidence="9 10">
    <name type="scientific">Ramazzottius varieornatus</name>
    <name type="common">Water bear</name>
    <name type="synonym">Tardigrade</name>
    <dbReference type="NCBI Taxonomy" id="947166"/>
    <lineage>
        <taxon>Eukaryota</taxon>
        <taxon>Metazoa</taxon>
        <taxon>Ecdysozoa</taxon>
        <taxon>Tardigrada</taxon>
        <taxon>Eutardigrada</taxon>
        <taxon>Parachela</taxon>
        <taxon>Hypsibioidea</taxon>
        <taxon>Ramazzottiidae</taxon>
        <taxon>Ramazzottius</taxon>
    </lineage>
</organism>
<dbReference type="GO" id="GO:0016853">
    <property type="term" value="F:isomerase activity"/>
    <property type="evidence" value="ECO:0007669"/>
    <property type="project" value="UniProtKB-KW"/>
</dbReference>
<keyword evidence="6" id="KW-0206">Cytoskeleton</keyword>
<dbReference type="PANTHER" id="PTHR23074">
    <property type="entry name" value="AAA DOMAIN-CONTAINING"/>
    <property type="match status" value="1"/>
</dbReference>
<dbReference type="InterPro" id="IPR003959">
    <property type="entry name" value="ATPase_AAA_core"/>
</dbReference>
<accession>A0A1D1VKG4</accession>
<keyword evidence="4" id="KW-0547">Nucleotide-binding</keyword>
<comment type="subcellular location">
    <subcellularLocation>
        <location evidence="1">Cytoplasm</location>
        <location evidence="1">Cytoskeleton</location>
        <location evidence="1">Spindle</location>
    </subcellularLocation>
</comment>